<dbReference type="SUPFAM" id="SSF52402">
    <property type="entry name" value="Adenine nucleotide alpha hydrolases-like"/>
    <property type="match status" value="2"/>
</dbReference>
<evidence type="ECO:0000259" key="2">
    <source>
        <dbReference type="Pfam" id="PF00582"/>
    </source>
</evidence>
<dbReference type="AlphaFoldDB" id="A0A919JN67"/>
<dbReference type="PRINTS" id="PR01438">
    <property type="entry name" value="UNVRSLSTRESS"/>
</dbReference>
<dbReference type="Pfam" id="PF00582">
    <property type="entry name" value="Usp"/>
    <property type="match status" value="2"/>
</dbReference>
<dbReference type="Proteomes" id="UP000647172">
    <property type="component" value="Unassembled WGS sequence"/>
</dbReference>
<dbReference type="CDD" id="cd00293">
    <property type="entry name" value="USP-like"/>
    <property type="match status" value="1"/>
</dbReference>
<sequence length="291" mass="30165">MTTAPVRLILGYDGSPQSTAAIDAGAALFPGAHAWVAHLWTPPFASEPLRRRLWTGTRHLDEFVAAVEREGEREAERLAAGGVTLARAAGWTAEPLVRRTYGGEGLQFGQLAAELDADLLLLGSRGLGGTRALLGSVSDLVVHHTPCPALIVAHPLLAAESAALAAGPVLVGWDGSPGAARAADTASRLFPEREIVLTAVDQPAPDAGRELDVVHVGSRREGSASAVAEALSGYARTRAAAAIVVGSRGRSVVREILLGSVAMATLHHAHRPVLVVPSDEPPPAQDPPSGR</sequence>
<evidence type="ECO:0000313" key="3">
    <source>
        <dbReference type="EMBL" id="GIE54119.1"/>
    </source>
</evidence>
<dbReference type="InterPro" id="IPR006016">
    <property type="entry name" value="UspA"/>
</dbReference>
<dbReference type="InterPro" id="IPR014729">
    <property type="entry name" value="Rossmann-like_a/b/a_fold"/>
</dbReference>
<proteinExistence type="inferred from homology"/>
<reference evidence="3" key="1">
    <citation type="submission" date="2021-01" db="EMBL/GenBank/DDBJ databases">
        <title>Whole genome shotgun sequence of Actinoplanes nipponensis NBRC 14063.</title>
        <authorList>
            <person name="Komaki H."/>
            <person name="Tamura T."/>
        </authorList>
    </citation>
    <scope>NUCLEOTIDE SEQUENCE</scope>
    <source>
        <strain evidence="3">NBRC 14063</strain>
    </source>
</reference>
<evidence type="ECO:0000256" key="1">
    <source>
        <dbReference type="ARBA" id="ARBA00008791"/>
    </source>
</evidence>
<evidence type="ECO:0000313" key="4">
    <source>
        <dbReference type="Proteomes" id="UP000647172"/>
    </source>
</evidence>
<dbReference type="InterPro" id="IPR006015">
    <property type="entry name" value="Universal_stress_UspA"/>
</dbReference>
<dbReference type="EMBL" id="BOMQ01000095">
    <property type="protein sequence ID" value="GIE54119.1"/>
    <property type="molecule type" value="Genomic_DNA"/>
</dbReference>
<feature type="domain" description="UspA" evidence="2">
    <location>
        <begin position="7"/>
        <end position="152"/>
    </location>
</feature>
<organism evidence="3 4">
    <name type="scientific">Actinoplanes nipponensis</name>
    <dbReference type="NCBI Taxonomy" id="135950"/>
    <lineage>
        <taxon>Bacteria</taxon>
        <taxon>Bacillati</taxon>
        <taxon>Actinomycetota</taxon>
        <taxon>Actinomycetes</taxon>
        <taxon>Micromonosporales</taxon>
        <taxon>Micromonosporaceae</taxon>
        <taxon>Actinoplanes</taxon>
    </lineage>
</organism>
<accession>A0A919JN67</accession>
<gene>
    <name evidence="3" type="ORF">Ani05nite_76530</name>
</gene>
<comment type="similarity">
    <text evidence="1">Belongs to the universal stress protein A family.</text>
</comment>
<dbReference type="RefSeq" id="WP_203776652.1">
    <property type="nucleotide sequence ID" value="NZ_BAAAYJ010000021.1"/>
</dbReference>
<dbReference type="PANTHER" id="PTHR31964:SF113">
    <property type="entry name" value="USPA DOMAIN-CONTAINING PROTEIN"/>
    <property type="match status" value="1"/>
</dbReference>
<comment type="caution">
    <text evidence="3">The sequence shown here is derived from an EMBL/GenBank/DDBJ whole genome shotgun (WGS) entry which is preliminary data.</text>
</comment>
<dbReference type="Gene3D" id="3.40.50.620">
    <property type="entry name" value="HUPs"/>
    <property type="match status" value="2"/>
</dbReference>
<dbReference type="PANTHER" id="PTHR31964">
    <property type="entry name" value="ADENINE NUCLEOTIDE ALPHA HYDROLASES-LIKE SUPERFAMILY PROTEIN"/>
    <property type="match status" value="1"/>
</dbReference>
<name>A0A919JN67_9ACTN</name>
<feature type="domain" description="UspA" evidence="2">
    <location>
        <begin position="225"/>
        <end position="277"/>
    </location>
</feature>
<protein>
    <submittedName>
        <fullName evidence="3">Universal stress protein</fullName>
    </submittedName>
</protein>
<keyword evidence="4" id="KW-1185">Reference proteome</keyword>